<dbReference type="InterPro" id="IPR017553">
    <property type="entry name" value="3-hexulose-6-phosphate_synth"/>
</dbReference>
<dbReference type="NCBIfam" id="NF005442">
    <property type="entry name" value="PRK07028.1"/>
    <property type="match status" value="1"/>
</dbReference>
<dbReference type="CDD" id="cd16841">
    <property type="entry name" value="RraA_family"/>
    <property type="match status" value="1"/>
</dbReference>
<dbReference type="Pfam" id="PF03737">
    <property type="entry name" value="RraA-like"/>
    <property type="match status" value="1"/>
</dbReference>
<evidence type="ECO:0000256" key="1">
    <source>
        <dbReference type="ARBA" id="ARBA00000718"/>
    </source>
</evidence>
<dbReference type="PANTHER" id="PTHR35039">
    <property type="entry name" value="3-KETO-L-GULONATE-6-PHOSPHATE DECARBOXYLASE SGBH-RELATED"/>
    <property type="match status" value="1"/>
</dbReference>
<dbReference type="InterPro" id="IPR013785">
    <property type="entry name" value="Aldolase_TIM"/>
</dbReference>
<comment type="similarity">
    <text evidence="2">Belongs to the HPS/KGPDC family. HPS subfamily.</text>
</comment>
<dbReference type="Gene3D" id="3.20.20.70">
    <property type="entry name" value="Aldolase class I"/>
    <property type="match status" value="1"/>
</dbReference>
<evidence type="ECO:0000313" key="8">
    <source>
        <dbReference type="Proteomes" id="UP000000391"/>
    </source>
</evidence>
<dbReference type="HOGENOM" id="CLU_637161_0_0_2"/>
<dbReference type="EC" id="4.1.2.43" evidence="3"/>
<dbReference type="InterPro" id="IPR005493">
    <property type="entry name" value="RraA/RraA-like"/>
</dbReference>
<evidence type="ECO:0000256" key="5">
    <source>
        <dbReference type="ARBA" id="ARBA00023277"/>
    </source>
</evidence>
<comment type="catalytic activity">
    <reaction evidence="1">
        <text>D-ribulose 5-phosphate + formaldehyde = D-arabino-hex-3-ulose 6-phosphate</text>
        <dbReference type="Rhea" id="RHEA:25201"/>
        <dbReference type="ChEBI" id="CHEBI:16842"/>
        <dbReference type="ChEBI" id="CHEBI:58121"/>
        <dbReference type="ChEBI" id="CHEBI:58542"/>
        <dbReference type="EC" id="4.1.2.43"/>
    </reaction>
</comment>
<keyword evidence="5" id="KW-0119">Carbohydrate metabolism</keyword>
<gene>
    <name evidence="7" type="ordered locus">Metev_0697</name>
</gene>
<dbReference type="InterPro" id="IPR036704">
    <property type="entry name" value="RraA/RraA-like_sf"/>
</dbReference>
<dbReference type="CDD" id="cd04726">
    <property type="entry name" value="KGPDC_HPS"/>
    <property type="match status" value="1"/>
</dbReference>
<keyword evidence="4" id="KW-0456">Lyase</keyword>
<dbReference type="InterPro" id="IPR017120">
    <property type="entry name" value="Bifunct_HPS/DMK_prd"/>
</dbReference>
<dbReference type="GO" id="GO:0004590">
    <property type="term" value="F:orotidine-5'-phosphate decarboxylase activity"/>
    <property type="evidence" value="ECO:0007669"/>
    <property type="project" value="InterPro"/>
</dbReference>
<sequence length="426" mass="46066">MKTIVQVALDLLEIDRAVQIAKEALEGGVDWIEVGTPLIKSEGMSAIRRIRKEFPGYTVLADMKTIDTGSIEVEMAAKSGADIVMILGGSDNSTIDDSVRSAHQYGVKLMADLMSVNDPVERAIQLEKMGIDYINVHVGIDQQMQGYDPIYLLKDVVDAVNVPVAVAGGIDEQRSSEIVNTGADIVIVGGNITRSDNVSRAAKTIRSSVDSPSKFQVSKQSLDDEIYELLTSTSTPNISDAMHRKGAMRKIIPLVQDTKMVGKAVTVQTFEGDWAKPVQAIDIAKPGDVIVIYNSSKDIACWGGLATFSCLNKGIAGVVVDGAVRDVDDITNIGLPIFAGNTVPNAGDPKGFGEINSEITCGSQNVRPGDYIVGDNNGVVVVPKERAYEIARRSKEIEKGEQRLYDEVKRGRTLSDIAQLNKWEKQ</sequence>
<reference evidence="7 8" key="1">
    <citation type="submission" date="2010-06" db="EMBL/GenBank/DDBJ databases">
        <title>Complete sequence chromosome of Methanohalobium evestigatum Z-7303.</title>
        <authorList>
            <consortium name="US DOE Joint Genome Institute"/>
            <person name="Lucas S."/>
            <person name="Copeland A."/>
            <person name="Lapidus A."/>
            <person name="Cheng J.-F."/>
            <person name="Bruce D."/>
            <person name="Goodwin L."/>
            <person name="Pitluck S."/>
            <person name="Saunders E."/>
            <person name="Detter J.C."/>
            <person name="Han C."/>
            <person name="Tapia R."/>
            <person name="Land M."/>
            <person name="Hauser L."/>
            <person name="Kyrpides N."/>
            <person name="Mikhailova N."/>
            <person name="Sieprawska-Lupa M."/>
            <person name="Whitman W.B."/>
            <person name="Anderson I."/>
            <person name="Woyke T."/>
        </authorList>
    </citation>
    <scope>NUCLEOTIDE SEQUENCE [LARGE SCALE GENOMIC DNA]</scope>
    <source>
        <strain evidence="8">ATCC BAA-1072 / DSM 3721 / NBRC 107634 / OCM 161 / Z-7303</strain>
    </source>
</reference>
<dbReference type="InterPro" id="IPR011060">
    <property type="entry name" value="RibuloseP-bd_barrel"/>
</dbReference>
<evidence type="ECO:0000256" key="4">
    <source>
        <dbReference type="ARBA" id="ARBA00023239"/>
    </source>
</evidence>
<evidence type="ECO:0000313" key="7">
    <source>
        <dbReference type="EMBL" id="ADI73599.1"/>
    </source>
</evidence>
<keyword evidence="8" id="KW-1185">Reference proteome</keyword>
<evidence type="ECO:0000256" key="2">
    <source>
        <dbReference type="ARBA" id="ARBA00006350"/>
    </source>
</evidence>
<dbReference type="AlphaFoldDB" id="D7E6X5"/>
<dbReference type="GO" id="GO:0043801">
    <property type="term" value="F:hexulose-6-phosphate synthase activity"/>
    <property type="evidence" value="ECO:0007669"/>
    <property type="project" value="UniProtKB-EC"/>
</dbReference>
<dbReference type="GO" id="GO:0032259">
    <property type="term" value="P:methylation"/>
    <property type="evidence" value="ECO:0007669"/>
    <property type="project" value="UniProtKB-KW"/>
</dbReference>
<organism evidence="7 8">
    <name type="scientific">Methanohalobium evestigatum (strain ATCC BAA-1072 / DSM 3721 / NBRC 107634 / OCM 161 / Z-7303)</name>
    <dbReference type="NCBI Taxonomy" id="644295"/>
    <lineage>
        <taxon>Archaea</taxon>
        <taxon>Methanobacteriati</taxon>
        <taxon>Methanobacteriota</taxon>
        <taxon>Stenosarchaea group</taxon>
        <taxon>Methanomicrobia</taxon>
        <taxon>Methanosarcinales</taxon>
        <taxon>Methanosarcinaceae</taxon>
        <taxon>Methanohalobium</taxon>
    </lineage>
</organism>
<dbReference type="Proteomes" id="UP000000391">
    <property type="component" value="Chromosome"/>
</dbReference>
<accession>D7E6X5</accession>
<dbReference type="GO" id="GO:0019854">
    <property type="term" value="P:L-ascorbic acid catabolic process"/>
    <property type="evidence" value="ECO:0007669"/>
    <property type="project" value="TreeGrafter"/>
</dbReference>
<dbReference type="PIRSF" id="PIRSF037137">
    <property type="entry name" value="HPS_DMK_prd"/>
    <property type="match status" value="1"/>
</dbReference>
<dbReference type="Gene3D" id="3.50.30.40">
    <property type="entry name" value="Ribonuclease E inhibitor RraA/RraA-like"/>
    <property type="match status" value="1"/>
</dbReference>
<proteinExistence type="inferred from homology"/>
<keyword evidence="7" id="KW-0808">Transferase</keyword>
<dbReference type="GO" id="GO:0033982">
    <property type="term" value="F:3-dehydro-L-gulonate-6-phosphate decarboxylase activity"/>
    <property type="evidence" value="ECO:0007669"/>
    <property type="project" value="TreeGrafter"/>
</dbReference>
<dbReference type="EMBL" id="CP002069">
    <property type="protein sequence ID" value="ADI73599.1"/>
    <property type="molecule type" value="Genomic_DNA"/>
</dbReference>
<dbReference type="SMART" id="SM00934">
    <property type="entry name" value="OMPdecase"/>
    <property type="match status" value="1"/>
</dbReference>
<feature type="domain" description="Orotidine 5'-phosphate decarboxylase" evidence="6">
    <location>
        <begin position="4"/>
        <end position="205"/>
    </location>
</feature>
<dbReference type="InterPro" id="IPR001754">
    <property type="entry name" value="OMPdeCOase_dom"/>
</dbReference>
<dbReference type="NCBIfam" id="TIGR03128">
    <property type="entry name" value="RuMP_HxlA"/>
    <property type="match status" value="1"/>
</dbReference>
<dbReference type="SUPFAM" id="SSF51366">
    <property type="entry name" value="Ribulose-phoshate binding barrel"/>
    <property type="match status" value="1"/>
</dbReference>
<dbReference type="InterPro" id="IPR041710">
    <property type="entry name" value="HPS/KGPDC"/>
</dbReference>
<dbReference type="GO" id="GO:0006207">
    <property type="term" value="P:'de novo' pyrimidine nucleobase biosynthetic process"/>
    <property type="evidence" value="ECO:0007669"/>
    <property type="project" value="InterPro"/>
</dbReference>
<name>D7E6X5_METEZ</name>
<evidence type="ECO:0000256" key="3">
    <source>
        <dbReference type="ARBA" id="ARBA00012890"/>
    </source>
</evidence>
<protein>
    <recommendedName>
        <fullName evidence="3">3-hexulose-6-phosphate synthase</fullName>
        <ecNumber evidence="3">4.1.2.43</ecNumber>
    </recommendedName>
</protein>
<dbReference type="OrthoDB" id="15246at2157"/>
<keyword evidence="7" id="KW-0489">Methyltransferase</keyword>
<dbReference type="SUPFAM" id="SSF89562">
    <property type="entry name" value="RraA-like"/>
    <property type="match status" value="1"/>
</dbReference>
<evidence type="ECO:0000259" key="6">
    <source>
        <dbReference type="SMART" id="SM00934"/>
    </source>
</evidence>
<dbReference type="Pfam" id="PF00215">
    <property type="entry name" value="OMPdecase"/>
    <property type="match status" value="1"/>
</dbReference>
<dbReference type="KEGG" id="mev:Metev_0697"/>
<dbReference type="GO" id="GO:0008168">
    <property type="term" value="F:methyltransferase activity"/>
    <property type="evidence" value="ECO:0007669"/>
    <property type="project" value="UniProtKB-KW"/>
</dbReference>
<dbReference type="FunFam" id="3.20.20.70:FF:000022">
    <property type="entry name" value="3-keto-L-gulonate-6-phosphate decarboxylase UlaD"/>
    <property type="match status" value="1"/>
</dbReference>
<dbReference type="PANTHER" id="PTHR35039:SF3">
    <property type="entry name" value="3-KETO-L-GULONATE-6-PHOSPHATE DECARBOXYLASE SGBH-RELATED"/>
    <property type="match status" value="1"/>
</dbReference>
<dbReference type="STRING" id="644295.Metev_0697"/>